<organism evidence="1 2">
    <name type="scientific">Gelidibacter maritimus</name>
    <dbReference type="NCBI Taxonomy" id="2761487"/>
    <lineage>
        <taxon>Bacteria</taxon>
        <taxon>Pseudomonadati</taxon>
        <taxon>Bacteroidota</taxon>
        <taxon>Flavobacteriia</taxon>
        <taxon>Flavobacteriales</taxon>
        <taxon>Flavobacteriaceae</taxon>
        <taxon>Gelidibacter</taxon>
    </lineage>
</organism>
<proteinExistence type="predicted"/>
<evidence type="ECO:0008006" key="3">
    <source>
        <dbReference type="Google" id="ProtNLM"/>
    </source>
</evidence>
<keyword evidence="2" id="KW-1185">Reference proteome</keyword>
<name>A0A7W2M661_9FLAO</name>
<evidence type="ECO:0000313" key="2">
    <source>
        <dbReference type="Proteomes" id="UP000541857"/>
    </source>
</evidence>
<dbReference type="RefSeq" id="WP_182205701.1">
    <property type="nucleotide sequence ID" value="NZ_JACGLT010000008.1"/>
</dbReference>
<dbReference type="Proteomes" id="UP000541857">
    <property type="component" value="Unassembled WGS sequence"/>
</dbReference>
<comment type="caution">
    <text evidence="1">The sequence shown here is derived from an EMBL/GenBank/DDBJ whole genome shotgun (WGS) entry which is preliminary data.</text>
</comment>
<sequence length="105" mass="11697">MKKELVTSIKYKIAISLHRLLDSRKKDKSFSSIEEEGVNSYNEIALAVDVRKATVSDAFNAKSKSGPNSTTVIMIVESLGYTMLDFATIFDSISEADIVEFKKNQ</sequence>
<dbReference type="EMBL" id="JACGLT010000008">
    <property type="protein sequence ID" value="MBA6153409.1"/>
    <property type="molecule type" value="Genomic_DNA"/>
</dbReference>
<gene>
    <name evidence="1" type="ORF">H3Z82_11775</name>
</gene>
<accession>A0A7W2M661</accession>
<evidence type="ECO:0000313" key="1">
    <source>
        <dbReference type="EMBL" id="MBA6153409.1"/>
    </source>
</evidence>
<reference evidence="1 2" key="1">
    <citation type="submission" date="2020-07" db="EMBL/GenBank/DDBJ databases">
        <title>Bacterium isolated from marine sediment.</title>
        <authorList>
            <person name="Shang D."/>
        </authorList>
    </citation>
    <scope>NUCLEOTIDE SEQUENCE [LARGE SCALE GENOMIC DNA]</scope>
    <source>
        <strain evidence="1 2">F6074</strain>
    </source>
</reference>
<protein>
    <recommendedName>
        <fullName evidence="3">HTH cro/C1-type domain-containing protein</fullName>
    </recommendedName>
</protein>
<dbReference type="AlphaFoldDB" id="A0A7W2M661"/>